<dbReference type="InterPro" id="IPR042401">
    <property type="entry name" value="SPMAP2-like"/>
</dbReference>
<dbReference type="PANTHER" id="PTHR15901:SF15">
    <property type="entry name" value="TESTICULAR HAPLOID EXPRESSED GENE PROTEIN-LIKE"/>
    <property type="match status" value="1"/>
</dbReference>
<dbReference type="AlphaFoldDB" id="A0A1A7ZTM8"/>
<name>A0A1A7ZTM8_NOTFU</name>
<evidence type="ECO:0000313" key="2">
    <source>
        <dbReference type="EMBL" id="SBP46217.1"/>
    </source>
</evidence>
<reference evidence="2" key="1">
    <citation type="submission" date="2016-05" db="EMBL/GenBank/DDBJ databases">
        <authorList>
            <person name="Lavstsen T."/>
            <person name="Jespersen J.S."/>
        </authorList>
    </citation>
    <scope>NUCLEOTIDE SEQUENCE</scope>
    <source>
        <tissue evidence="2">Brain</tissue>
    </source>
</reference>
<evidence type="ECO:0008006" key="3">
    <source>
        <dbReference type="Google" id="ProtNLM"/>
    </source>
</evidence>
<dbReference type="SMART" id="SM00705">
    <property type="entry name" value="THEG"/>
    <property type="match status" value="4"/>
</dbReference>
<reference evidence="2" key="2">
    <citation type="submission" date="2016-06" db="EMBL/GenBank/DDBJ databases">
        <title>The genome of a short-lived fish provides insights into sex chromosome evolution and the genetic control of aging.</title>
        <authorList>
            <person name="Reichwald K."/>
            <person name="Felder M."/>
            <person name="Petzold A."/>
            <person name="Koch P."/>
            <person name="Groth M."/>
            <person name="Platzer M."/>
        </authorList>
    </citation>
    <scope>NUCLEOTIDE SEQUENCE</scope>
    <source>
        <tissue evidence="2">Brain</tissue>
    </source>
</reference>
<dbReference type="PANTHER" id="PTHR15901">
    <property type="entry name" value="TESTICULAR HAPLOID EXPRESSED GENE PROTEIN"/>
    <property type="match status" value="1"/>
</dbReference>
<keyword evidence="1" id="KW-0677">Repeat</keyword>
<sequence length="255" mass="29301">MVSGKQEIHPRFGPSKRILELAQHKISKTVWETTPCEWLIWGNQEPIRPISSSALRTTPSARIQYLSRHKRDISAREDHWRKGEEVSFFRKTLHPSSETSQYKNTLRLSTPKTRSRFLQEAGSLHTPHCDSNCPIWHIDPRVKSAVITPRLLQLSEPKQNHPDYQNNRECAASIISSASRTARISQRLVQLSLPKLRESNVCHQLGRLEEPIWTVSRAAKRAKGTARTEILAAPKQLHKDYIPPGKAEWSRKKSF</sequence>
<proteinExistence type="predicted"/>
<dbReference type="EMBL" id="HADY01007732">
    <property type="protein sequence ID" value="SBP46217.1"/>
    <property type="molecule type" value="Transcribed_RNA"/>
</dbReference>
<evidence type="ECO:0000256" key="1">
    <source>
        <dbReference type="ARBA" id="ARBA00022737"/>
    </source>
</evidence>
<gene>
    <name evidence="2" type="primary">THEGL</name>
</gene>
<protein>
    <recommendedName>
        <fullName evidence="3">Testicular haploid expressed gene protein-like</fullName>
    </recommendedName>
</protein>
<dbReference type="InterPro" id="IPR006623">
    <property type="entry name" value="THEG"/>
</dbReference>
<accession>A0A1A7ZTM8</accession>
<dbReference type="Pfam" id="PF14912">
    <property type="entry name" value="THEG"/>
    <property type="match status" value="3"/>
</dbReference>
<organism evidence="2">
    <name type="scientific">Nothobranchius furzeri</name>
    <name type="common">Turquoise killifish</name>
    <dbReference type="NCBI Taxonomy" id="105023"/>
    <lineage>
        <taxon>Eukaryota</taxon>
        <taxon>Metazoa</taxon>
        <taxon>Chordata</taxon>
        <taxon>Craniata</taxon>
        <taxon>Vertebrata</taxon>
        <taxon>Euteleostomi</taxon>
        <taxon>Actinopterygii</taxon>
        <taxon>Neopterygii</taxon>
        <taxon>Teleostei</taxon>
        <taxon>Neoteleostei</taxon>
        <taxon>Acanthomorphata</taxon>
        <taxon>Ovalentaria</taxon>
        <taxon>Atherinomorphae</taxon>
        <taxon>Cyprinodontiformes</taxon>
        <taxon>Nothobranchiidae</taxon>
        <taxon>Nothobranchius</taxon>
    </lineage>
</organism>